<keyword evidence="6" id="KW-0677">Repeat</keyword>
<keyword evidence="3" id="KW-0808">Transferase</keyword>
<feature type="chain" id="PRO_5043496563" evidence="16">
    <location>
        <begin position="23"/>
        <end position="676"/>
    </location>
</feature>
<keyword evidence="2" id="KW-0723">Serine/threonine-protein kinase</keyword>
<comment type="caution">
    <text evidence="19">The sequence shown here is derived from an EMBL/GenBank/DDBJ whole genome shotgun (WGS) entry which is preliminary data.</text>
</comment>
<dbReference type="Gene3D" id="3.30.200.20">
    <property type="entry name" value="Phosphorylase Kinase, domain 1"/>
    <property type="match status" value="1"/>
</dbReference>
<dbReference type="PROSITE" id="PS00108">
    <property type="entry name" value="PROTEIN_KINASE_ST"/>
    <property type="match status" value="1"/>
</dbReference>
<dbReference type="Proteomes" id="UP001140206">
    <property type="component" value="Chromosome 4"/>
</dbReference>
<dbReference type="InterPro" id="IPR017441">
    <property type="entry name" value="Protein_kinase_ATP_BS"/>
</dbReference>
<dbReference type="FunFam" id="3.30.200.20:FF:000142">
    <property type="entry name" value="Cysteine-rich receptor-like protein kinase 10"/>
    <property type="match status" value="1"/>
</dbReference>
<evidence type="ECO:0000256" key="13">
    <source>
        <dbReference type="PROSITE-ProRule" id="PRU10141"/>
    </source>
</evidence>
<keyword evidence="12" id="KW-0325">Glycoprotein</keyword>
<dbReference type="InterPro" id="IPR038408">
    <property type="entry name" value="GNK2_sf"/>
</dbReference>
<protein>
    <submittedName>
        <fullName evidence="19">Cysteine-rich RECEPTOR-like kinase</fullName>
    </submittedName>
</protein>
<evidence type="ECO:0000256" key="3">
    <source>
        <dbReference type="ARBA" id="ARBA00022679"/>
    </source>
</evidence>
<dbReference type="GO" id="GO:0006950">
    <property type="term" value="P:response to stress"/>
    <property type="evidence" value="ECO:0007669"/>
    <property type="project" value="UniProtKB-ARBA"/>
</dbReference>
<gene>
    <name evidence="19" type="ORF">LUZ62_071186</name>
</gene>
<name>A0AAV8D2X1_9POAL</name>
<evidence type="ECO:0000256" key="1">
    <source>
        <dbReference type="ARBA" id="ARBA00004167"/>
    </source>
</evidence>
<evidence type="ECO:0000313" key="19">
    <source>
        <dbReference type="EMBL" id="KAJ4760811.1"/>
    </source>
</evidence>
<feature type="domain" description="Gnk2-homologous" evidence="18">
    <location>
        <begin position="24"/>
        <end position="126"/>
    </location>
</feature>
<keyword evidence="19" id="KW-0675">Receptor</keyword>
<dbReference type="FunFam" id="1.10.510.10:FF:000129">
    <property type="entry name" value="cysteine-rich receptor-like protein kinase 10"/>
    <property type="match status" value="1"/>
</dbReference>
<keyword evidence="20" id="KW-1185">Reference proteome</keyword>
<dbReference type="InterPro" id="IPR011009">
    <property type="entry name" value="Kinase-like_dom_sf"/>
</dbReference>
<evidence type="ECO:0000256" key="4">
    <source>
        <dbReference type="ARBA" id="ARBA00022692"/>
    </source>
</evidence>
<feature type="binding site" evidence="13">
    <location>
        <position position="374"/>
    </location>
    <ligand>
        <name>ATP</name>
        <dbReference type="ChEBI" id="CHEBI:30616"/>
    </ligand>
</feature>
<dbReference type="InterPro" id="IPR000719">
    <property type="entry name" value="Prot_kinase_dom"/>
</dbReference>
<dbReference type="GO" id="GO:0005886">
    <property type="term" value="C:plasma membrane"/>
    <property type="evidence" value="ECO:0007669"/>
    <property type="project" value="TreeGrafter"/>
</dbReference>
<dbReference type="InterPro" id="IPR008271">
    <property type="entry name" value="Ser/Thr_kinase_AS"/>
</dbReference>
<evidence type="ECO:0000256" key="10">
    <source>
        <dbReference type="ARBA" id="ARBA00022989"/>
    </source>
</evidence>
<feature type="domain" description="Protein kinase" evidence="17">
    <location>
        <begin position="346"/>
        <end position="603"/>
    </location>
</feature>
<dbReference type="SUPFAM" id="SSF56112">
    <property type="entry name" value="Protein kinase-like (PK-like)"/>
    <property type="match status" value="1"/>
</dbReference>
<keyword evidence="7 13" id="KW-0547">Nucleotide-binding</keyword>
<dbReference type="Pfam" id="PF01657">
    <property type="entry name" value="Stress-antifung"/>
    <property type="match status" value="2"/>
</dbReference>
<feature type="region of interest" description="Disordered" evidence="14">
    <location>
        <begin position="255"/>
        <end position="278"/>
    </location>
</feature>
<keyword evidence="8 19" id="KW-0418">Kinase</keyword>
<keyword evidence="4 15" id="KW-0812">Transmembrane</keyword>
<dbReference type="FunFam" id="3.30.430.20:FF:000009">
    <property type="entry name" value="Cysteine-rich receptor-like protein kinase 28"/>
    <property type="match status" value="1"/>
</dbReference>
<dbReference type="PROSITE" id="PS51473">
    <property type="entry name" value="GNK2"/>
    <property type="match status" value="2"/>
</dbReference>
<evidence type="ECO:0000256" key="6">
    <source>
        <dbReference type="ARBA" id="ARBA00022737"/>
    </source>
</evidence>
<evidence type="ECO:0000256" key="5">
    <source>
        <dbReference type="ARBA" id="ARBA00022729"/>
    </source>
</evidence>
<dbReference type="Gene3D" id="3.30.430.20">
    <property type="entry name" value="Gnk2 domain, C-X8-C-X2-C motif"/>
    <property type="match status" value="2"/>
</dbReference>
<evidence type="ECO:0000256" key="9">
    <source>
        <dbReference type="ARBA" id="ARBA00022840"/>
    </source>
</evidence>
<dbReference type="GO" id="GO:0005524">
    <property type="term" value="F:ATP binding"/>
    <property type="evidence" value="ECO:0007669"/>
    <property type="project" value="UniProtKB-UniRule"/>
</dbReference>
<evidence type="ECO:0000256" key="16">
    <source>
        <dbReference type="SAM" id="SignalP"/>
    </source>
</evidence>
<dbReference type="AlphaFoldDB" id="A0AAV8D2X1"/>
<evidence type="ECO:0000256" key="14">
    <source>
        <dbReference type="SAM" id="MobiDB-lite"/>
    </source>
</evidence>
<accession>A0AAV8D2X1</accession>
<keyword evidence="10 15" id="KW-1133">Transmembrane helix</keyword>
<dbReference type="EMBL" id="JAMFTS010000004">
    <property type="protein sequence ID" value="KAJ4760811.1"/>
    <property type="molecule type" value="Genomic_DNA"/>
</dbReference>
<evidence type="ECO:0000259" key="17">
    <source>
        <dbReference type="PROSITE" id="PS50011"/>
    </source>
</evidence>
<evidence type="ECO:0000256" key="12">
    <source>
        <dbReference type="ARBA" id="ARBA00023180"/>
    </source>
</evidence>
<dbReference type="CDD" id="cd14066">
    <property type="entry name" value="STKc_IRAK"/>
    <property type="match status" value="1"/>
</dbReference>
<comment type="subcellular location">
    <subcellularLocation>
        <location evidence="1">Membrane</location>
        <topology evidence="1">Single-pass membrane protein</topology>
    </subcellularLocation>
</comment>
<keyword evidence="9 13" id="KW-0067">ATP-binding</keyword>
<feature type="signal peptide" evidence="16">
    <location>
        <begin position="1"/>
        <end position="22"/>
    </location>
</feature>
<dbReference type="Gene3D" id="1.10.510.10">
    <property type="entry name" value="Transferase(Phosphotransferase) domain 1"/>
    <property type="match status" value="1"/>
</dbReference>
<evidence type="ECO:0000256" key="2">
    <source>
        <dbReference type="ARBA" id="ARBA00022527"/>
    </source>
</evidence>
<reference evidence="19" key="1">
    <citation type="submission" date="2022-08" db="EMBL/GenBank/DDBJ databases">
        <authorList>
            <person name="Marques A."/>
        </authorList>
    </citation>
    <scope>NUCLEOTIDE SEQUENCE</scope>
    <source>
        <strain evidence="19">RhyPub2mFocal</strain>
        <tissue evidence="19">Leaves</tissue>
    </source>
</reference>
<dbReference type="PROSITE" id="PS50011">
    <property type="entry name" value="PROTEIN_KINASE_DOM"/>
    <property type="match status" value="1"/>
</dbReference>
<dbReference type="PANTHER" id="PTHR27002:SF911">
    <property type="entry name" value="OS07G0538700 PROTEIN"/>
    <property type="match status" value="1"/>
</dbReference>
<dbReference type="GO" id="GO:0004674">
    <property type="term" value="F:protein serine/threonine kinase activity"/>
    <property type="evidence" value="ECO:0007669"/>
    <property type="project" value="UniProtKB-KW"/>
</dbReference>
<keyword evidence="5 16" id="KW-0732">Signal</keyword>
<evidence type="ECO:0000256" key="15">
    <source>
        <dbReference type="SAM" id="Phobius"/>
    </source>
</evidence>
<dbReference type="CDD" id="cd23509">
    <property type="entry name" value="Gnk2-like"/>
    <property type="match status" value="2"/>
</dbReference>
<feature type="domain" description="Gnk2-homologous" evidence="18">
    <location>
        <begin position="131"/>
        <end position="236"/>
    </location>
</feature>
<evidence type="ECO:0000256" key="7">
    <source>
        <dbReference type="ARBA" id="ARBA00022741"/>
    </source>
</evidence>
<dbReference type="SMART" id="SM00220">
    <property type="entry name" value="S_TKc"/>
    <property type="match status" value="1"/>
</dbReference>
<evidence type="ECO:0000256" key="11">
    <source>
        <dbReference type="ARBA" id="ARBA00023136"/>
    </source>
</evidence>
<evidence type="ECO:0000313" key="20">
    <source>
        <dbReference type="Proteomes" id="UP001140206"/>
    </source>
</evidence>
<keyword evidence="11 15" id="KW-0472">Membrane</keyword>
<evidence type="ECO:0000256" key="8">
    <source>
        <dbReference type="ARBA" id="ARBA00022777"/>
    </source>
</evidence>
<organism evidence="19 20">
    <name type="scientific">Rhynchospora pubera</name>
    <dbReference type="NCBI Taxonomy" id="906938"/>
    <lineage>
        <taxon>Eukaryota</taxon>
        <taxon>Viridiplantae</taxon>
        <taxon>Streptophyta</taxon>
        <taxon>Embryophyta</taxon>
        <taxon>Tracheophyta</taxon>
        <taxon>Spermatophyta</taxon>
        <taxon>Magnoliopsida</taxon>
        <taxon>Liliopsida</taxon>
        <taxon>Poales</taxon>
        <taxon>Cyperaceae</taxon>
        <taxon>Cyperoideae</taxon>
        <taxon>Rhynchosporeae</taxon>
        <taxon>Rhynchospora</taxon>
    </lineage>
</organism>
<feature type="region of interest" description="Disordered" evidence="14">
    <location>
        <begin position="648"/>
        <end position="676"/>
    </location>
</feature>
<feature type="transmembrane region" description="Helical" evidence="15">
    <location>
        <begin position="284"/>
        <end position="307"/>
    </location>
</feature>
<dbReference type="PANTHER" id="PTHR27002">
    <property type="entry name" value="RECEPTOR-LIKE SERINE/THREONINE-PROTEIN KINASE SD1-8"/>
    <property type="match status" value="1"/>
</dbReference>
<dbReference type="PROSITE" id="PS00107">
    <property type="entry name" value="PROTEIN_KINASE_ATP"/>
    <property type="match status" value="1"/>
</dbReference>
<sequence length="676" mass="75273">MFSLQIILACVVLNQLPSNTKAQFINNDICENSTTYATGSPFETNLKILFSSLIQNTSQTGFCNDTIGSVPNRVYGSSLCRGDIKASDCTSCLTMASENLPNLCPYSRGAIVWYEVCMLRYSNRQFFSDLAMDGYDVYNPQNWSDPYQFELAVVKMMNLISTNAVQSGRMFSTGMVNLTASDQIYGLVQCTRDLTGDQCLQCLNVSMQRIEEHCYGNVLGISLTASCILWYETDKFFNLDPLVVVPTLPPVSPLPVMSPPQEAPEAPKAPERPRKGKNKNTVPIALGIALPLVLSSTAFAIFLLISVQRRKKSSNRINEKYFLENVNGGKSLLFEFSTLQKATEDFSHANKLGEGGFGAVYKGKLLNGREIAVKRLSTGSHQGLKELLNEVQFLSELQHKNLVRLLGVCMEKKEMLLVYEYIQNKSLDTLIFVASFSDETSTRKLNWEERLKIIKGISKGLLYLHQDSPMQIVHRDLKAGNILLDENMNPKISDFGLARLLGGDRTQSKTSKVVGTYGYMAPEYAIHGTVSTKVDMFSFGVLILEIITGRSNSSFSSTSAGNLLNYAWEHWTNGAATELIDPCLSHEPNTNHEIVRCINIALLCVQERPNERPNIFSVNLMLTRKRMQITPPSKPAFVLGETSVEDRDMEISSNSTSTSSVKYSINEVSCTEPYPR</sequence>
<dbReference type="Pfam" id="PF00069">
    <property type="entry name" value="Pkinase"/>
    <property type="match status" value="1"/>
</dbReference>
<dbReference type="InterPro" id="IPR002902">
    <property type="entry name" value="GNK2"/>
</dbReference>
<evidence type="ECO:0000259" key="18">
    <source>
        <dbReference type="PROSITE" id="PS51473"/>
    </source>
</evidence>
<proteinExistence type="predicted"/>